<keyword evidence="1" id="KW-1133">Transmembrane helix</keyword>
<comment type="caution">
    <text evidence="2">The sequence shown here is derived from an EMBL/GenBank/DDBJ whole genome shotgun (WGS) entry which is preliminary data.</text>
</comment>
<proteinExistence type="predicted"/>
<keyword evidence="1" id="KW-0472">Membrane</keyword>
<dbReference type="EMBL" id="JBJYXY010000001">
    <property type="protein sequence ID" value="MFN2976752.1"/>
    <property type="molecule type" value="Genomic_DNA"/>
</dbReference>
<keyword evidence="3" id="KW-1185">Reference proteome</keyword>
<reference evidence="2 3" key="1">
    <citation type="submission" date="2024-12" db="EMBL/GenBank/DDBJ databases">
        <authorList>
            <person name="Lee Y."/>
        </authorList>
    </citation>
    <scope>NUCLEOTIDE SEQUENCE [LARGE SCALE GENOMIC DNA]</scope>
    <source>
        <strain evidence="2 3">03SUJ4</strain>
    </source>
</reference>
<feature type="transmembrane region" description="Helical" evidence="1">
    <location>
        <begin position="77"/>
        <end position="96"/>
    </location>
</feature>
<feature type="transmembrane region" description="Helical" evidence="1">
    <location>
        <begin position="20"/>
        <end position="38"/>
    </location>
</feature>
<sequence>MRDEFEFISLKADADYNKPGARMTMGWMFAAAFLALPARLVFDSFGKGACGNVAYFSFYFGLLIARDHWFLHRTMRFWLVAFIFSVSHLALIAAFWHSHLALNRWSFYPVAALDLTLCAKWIRGPRASEDVGEVSETCE</sequence>
<dbReference type="Proteomes" id="UP001634747">
    <property type="component" value="Unassembled WGS sequence"/>
</dbReference>
<name>A0ABW9KLS7_9BACT</name>
<feature type="transmembrane region" description="Helical" evidence="1">
    <location>
        <begin position="44"/>
        <end position="65"/>
    </location>
</feature>
<evidence type="ECO:0000313" key="3">
    <source>
        <dbReference type="Proteomes" id="UP001634747"/>
    </source>
</evidence>
<evidence type="ECO:0000256" key="1">
    <source>
        <dbReference type="SAM" id="Phobius"/>
    </source>
</evidence>
<protein>
    <submittedName>
        <fullName evidence="2">Uncharacterized protein</fullName>
    </submittedName>
</protein>
<organism evidence="2 3">
    <name type="scientific">Terriglobus aquaticus</name>
    <dbReference type="NCBI Taxonomy" id="940139"/>
    <lineage>
        <taxon>Bacteria</taxon>
        <taxon>Pseudomonadati</taxon>
        <taxon>Acidobacteriota</taxon>
        <taxon>Terriglobia</taxon>
        <taxon>Terriglobales</taxon>
        <taxon>Acidobacteriaceae</taxon>
        <taxon>Terriglobus</taxon>
    </lineage>
</organism>
<accession>A0ABW9KLS7</accession>
<evidence type="ECO:0000313" key="2">
    <source>
        <dbReference type="EMBL" id="MFN2976752.1"/>
    </source>
</evidence>
<dbReference type="RefSeq" id="WP_263415187.1">
    <property type="nucleotide sequence ID" value="NZ_BAABBH010000002.1"/>
</dbReference>
<gene>
    <name evidence="2" type="ORF">ACK2TP_13340</name>
</gene>
<keyword evidence="1" id="KW-0812">Transmembrane</keyword>